<feature type="non-terminal residue" evidence="2">
    <location>
        <position position="70"/>
    </location>
</feature>
<evidence type="ECO:0000313" key="2">
    <source>
        <dbReference type="EMBL" id="JAA83729.1"/>
    </source>
</evidence>
<name>S4P1N8_9NEOP</name>
<dbReference type="AlphaFoldDB" id="S4P1N8"/>
<reference evidence="2" key="2">
    <citation type="submission" date="2013-05" db="EMBL/GenBank/DDBJ databases">
        <authorList>
            <person name="Carter J.-M."/>
            <person name="Baker S.C."/>
            <person name="Pink R."/>
            <person name="Carter D.R.F."/>
            <person name="Collins A."/>
            <person name="Tomlin J."/>
            <person name="Gibbs M."/>
            <person name="Breuker C.J."/>
        </authorList>
    </citation>
    <scope>NUCLEOTIDE SEQUENCE</scope>
    <source>
        <tissue evidence="2">Ovary</tissue>
    </source>
</reference>
<feature type="compositionally biased region" description="Basic and acidic residues" evidence="1">
    <location>
        <begin position="26"/>
        <end position="39"/>
    </location>
</feature>
<protein>
    <submittedName>
        <fullName evidence="2">Uncharacterized protein</fullName>
    </submittedName>
</protein>
<dbReference type="EMBL" id="GAIX01008831">
    <property type="protein sequence ID" value="JAA83729.1"/>
    <property type="molecule type" value="Transcribed_RNA"/>
</dbReference>
<reference evidence="2" key="1">
    <citation type="journal article" date="2013" name="BMC Genomics">
        <title>Unscrambling butterfly oogenesis.</title>
        <authorList>
            <person name="Carter J.M."/>
            <person name="Baker S.C."/>
            <person name="Pink R."/>
            <person name="Carter D.R."/>
            <person name="Collins A."/>
            <person name="Tomlin J."/>
            <person name="Gibbs M."/>
            <person name="Breuker C.J."/>
        </authorList>
    </citation>
    <scope>NUCLEOTIDE SEQUENCE</scope>
    <source>
        <tissue evidence="2">Ovary</tissue>
    </source>
</reference>
<feature type="region of interest" description="Disordered" evidence="1">
    <location>
        <begin position="1"/>
        <end position="40"/>
    </location>
</feature>
<proteinExistence type="predicted"/>
<accession>S4P1N8</accession>
<sequence>MTTSTPMQKSKPEVSFPKIRGNPPNYKKEAAKKVPEPHKPNVLSKRTVIVKEAPKPKVEHDEIIDEEEFL</sequence>
<organism evidence="2">
    <name type="scientific">Pararge aegeria</name>
    <name type="common">speckled wood butterfly</name>
    <dbReference type="NCBI Taxonomy" id="116150"/>
    <lineage>
        <taxon>Eukaryota</taxon>
        <taxon>Metazoa</taxon>
        <taxon>Ecdysozoa</taxon>
        <taxon>Arthropoda</taxon>
        <taxon>Hexapoda</taxon>
        <taxon>Insecta</taxon>
        <taxon>Pterygota</taxon>
        <taxon>Neoptera</taxon>
        <taxon>Endopterygota</taxon>
        <taxon>Lepidoptera</taxon>
        <taxon>Glossata</taxon>
        <taxon>Ditrysia</taxon>
        <taxon>Papilionoidea</taxon>
        <taxon>Nymphalidae</taxon>
        <taxon>Satyrinae</taxon>
        <taxon>Satyrini</taxon>
        <taxon>Parargina</taxon>
        <taxon>Pararge</taxon>
    </lineage>
</organism>
<evidence type="ECO:0000256" key="1">
    <source>
        <dbReference type="SAM" id="MobiDB-lite"/>
    </source>
</evidence>